<protein>
    <submittedName>
        <fullName evidence="1">Uncharacterized protein</fullName>
    </submittedName>
</protein>
<dbReference type="EMBL" id="JAUMIS010000002">
    <property type="protein sequence ID" value="MDO3723110.1"/>
    <property type="molecule type" value="Genomic_DNA"/>
</dbReference>
<evidence type="ECO:0000313" key="1">
    <source>
        <dbReference type="EMBL" id="MDO3723110.1"/>
    </source>
</evidence>
<gene>
    <name evidence="1" type="ORF">QVZ43_15405</name>
</gene>
<reference evidence="1" key="1">
    <citation type="submission" date="2023-07" db="EMBL/GenBank/DDBJ databases">
        <title>Marinobacter sp. chi1 genome sequencing and assembly.</title>
        <authorList>
            <person name="Park S."/>
        </authorList>
    </citation>
    <scope>NUCLEOTIDE SEQUENCE</scope>
    <source>
        <strain evidence="1">Chi1</strain>
    </source>
</reference>
<name>A0ABT8W4D9_9GAMM</name>
<comment type="caution">
    <text evidence="1">The sequence shown here is derived from an EMBL/GenBank/DDBJ whole genome shotgun (WGS) entry which is preliminary data.</text>
</comment>
<sequence>MRVPISLSGSPLFMTYYLLNKNCIVASSPRAGDESMSHRMEYQALSMVVGFSIQHRTE</sequence>
<dbReference type="Proteomes" id="UP001168640">
    <property type="component" value="Unassembled WGS sequence"/>
</dbReference>
<accession>A0ABT8W4D9</accession>
<organism evidence="1 2">
    <name type="scientific">Marinobacter suaedae</name>
    <dbReference type="NCBI Taxonomy" id="3057675"/>
    <lineage>
        <taxon>Bacteria</taxon>
        <taxon>Pseudomonadati</taxon>
        <taxon>Pseudomonadota</taxon>
        <taxon>Gammaproteobacteria</taxon>
        <taxon>Pseudomonadales</taxon>
        <taxon>Marinobacteraceae</taxon>
        <taxon>Marinobacter</taxon>
    </lineage>
</organism>
<proteinExistence type="predicted"/>
<keyword evidence="2" id="KW-1185">Reference proteome</keyword>
<evidence type="ECO:0000313" key="2">
    <source>
        <dbReference type="Proteomes" id="UP001168640"/>
    </source>
</evidence>